<accession>A0A537LST5</accession>
<dbReference type="EMBL" id="VBAJ01000097">
    <property type="protein sequence ID" value="TMJ08468.1"/>
    <property type="molecule type" value="Genomic_DNA"/>
</dbReference>
<comment type="caution">
    <text evidence="4">The sequence shown here is derived from an EMBL/GenBank/DDBJ whole genome shotgun (WGS) entry which is preliminary data.</text>
</comment>
<keyword evidence="2" id="KW-0472">Membrane</keyword>
<evidence type="ECO:0000313" key="4">
    <source>
        <dbReference type="EMBL" id="TMJ10707.1"/>
    </source>
</evidence>
<dbReference type="AlphaFoldDB" id="A0A537LST5"/>
<keyword evidence="2" id="KW-1133">Transmembrane helix</keyword>
<feature type="compositionally biased region" description="Basic and acidic residues" evidence="1">
    <location>
        <begin position="163"/>
        <end position="176"/>
    </location>
</feature>
<proteinExistence type="predicted"/>
<organism evidence="4 5">
    <name type="scientific">Candidatus Segetimicrobium genomatis</name>
    <dbReference type="NCBI Taxonomy" id="2569760"/>
    <lineage>
        <taxon>Bacteria</taxon>
        <taxon>Bacillati</taxon>
        <taxon>Candidatus Sysuimicrobiota</taxon>
        <taxon>Candidatus Sysuimicrobiia</taxon>
        <taxon>Candidatus Sysuimicrobiales</taxon>
        <taxon>Candidatus Segetimicrobiaceae</taxon>
        <taxon>Candidatus Segetimicrobium</taxon>
    </lineage>
</organism>
<feature type="transmembrane region" description="Helical" evidence="2">
    <location>
        <begin position="12"/>
        <end position="34"/>
    </location>
</feature>
<name>A0A537LST5_9BACT</name>
<feature type="compositionally biased region" description="Low complexity" evidence="1">
    <location>
        <begin position="179"/>
        <end position="190"/>
    </location>
</feature>
<feature type="region of interest" description="Disordered" evidence="1">
    <location>
        <begin position="163"/>
        <end position="199"/>
    </location>
</feature>
<protein>
    <submittedName>
        <fullName evidence="4">Uncharacterized protein</fullName>
    </submittedName>
</protein>
<evidence type="ECO:0000313" key="6">
    <source>
        <dbReference type="Proteomes" id="UP000318661"/>
    </source>
</evidence>
<keyword evidence="2" id="KW-0812">Transmembrane</keyword>
<dbReference type="Proteomes" id="UP000318661">
    <property type="component" value="Unassembled WGS sequence"/>
</dbReference>
<reference evidence="5 6" key="1">
    <citation type="journal article" date="2019" name="Nat. Microbiol.">
        <title>Mediterranean grassland soil C-N compound turnover is dependent on rainfall and depth, and is mediated by genomically divergent microorganisms.</title>
        <authorList>
            <person name="Diamond S."/>
            <person name="Andeer P.F."/>
            <person name="Li Z."/>
            <person name="Crits-Christoph A."/>
            <person name="Burstein D."/>
            <person name="Anantharaman K."/>
            <person name="Lane K.R."/>
            <person name="Thomas B.C."/>
            <person name="Pan C."/>
            <person name="Northen T.R."/>
            <person name="Banfield J.F."/>
        </authorList>
    </citation>
    <scope>NUCLEOTIDE SEQUENCE [LARGE SCALE GENOMIC DNA]</scope>
    <source>
        <strain evidence="4">NP_1</strain>
        <strain evidence="3">NP_2</strain>
    </source>
</reference>
<evidence type="ECO:0000313" key="3">
    <source>
        <dbReference type="EMBL" id="TMJ08468.1"/>
    </source>
</evidence>
<evidence type="ECO:0000313" key="5">
    <source>
        <dbReference type="Proteomes" id="UP000315217"/>
    </source>
</evidence>
<dbReference type="EMBL" id="VBAI01000104">
    <property type="protein sequence ID" value="TMJ10707.1"/>
    <property type="molecule type" value="Genomic_DNA"/>
</dbReference>
<sequence length="199" mass="22372">MPPELKAFFRYWSLTFAVLFFFVFASIVAGLDIWEQVMEMVRKRRSQLVPGGPALDPNPLRGKTVAETLGMGPGQQPDEKRQWVLDLATEVSKKLGLTVRIVVLEDSMKHPLVHFHDGKQLRTYRVDKTWVAEGRAGNAQRIQQIRDLLERYLASDFLGRQDLRPKKTTELAREAASKPAPARPTGTTAPPGEPPTPES</sequence>
<evidence type="ECO:0000256" key="1">
    <source>
        <dbReference type="SAM" id="MobiDB-lite"/>
    </source>
</evidence>
<evidence type="ECO:0000256" key="2">
    <source>
        <dbReference type="SAM" id="Phobius"/>
    </source>
</evidence>
<dbReference type="Proteomes" id="UP000315217">
    <property type="component" value="Unassembled WGS sequence"/>
</dbReference>
<gene>
    <name evidence="4" type="ORF">E6G98_07055</name>
    <name evidence="3" type="ORF">E6G99_04360</name>
</gene>